<feature type="region of interest" description="Disordered" evidence="6">
    <location>
        <begin position="574"/>
        <end position="733"/>
    </location>
</feature>
<dbReference type="AlphaFoldDB" id="A0A376B8B8"/>
<keyword evidence="4" id="KW-0440">LIM domain</keyword>
<evidence type="ECO:0000259" key="7">
    <source>
        <dbReference type="PROSITE" id="PS50023"/>
    </source>
</evidence>
<feature type="compositionally biased region" description="Polar residues" evidence="6">
    <location>
        <begin position="791"/>
        <end position="810"/>
    </location>
</feature>
<feature type="region of interest" description="Disordered" evidence="6">
    <location>
        <begin position="1160"/>
        <end position="1179"/>
    </location>
</feature>
<keyword evidence="1" id="KW-0343">GTPase activation</keyword>
<dbReference type="Pfam" id="PF00412">
    <property type="entry name" value="LIM"/>
    <property type="match status" value="2"/>
</dbReference>
<sequence length="1267" mass="142117">MDSTTVFTYPKCKRCKEPITGGHAYELGGDRWHTHCFSCYKCDKPLSCDSDFLVLGTGALICLQCSDSCKVCGSKIDELAIILSNSNEAYCPACFKCCKCGDKITNLKYAKTKKGLYCINCHEKLLEKRKRHHEHKKRISKKDLPDLPDDMMMQPPIRSPRRNNSISITKNSYVNKSKDIESNEKLNVPRSISTKNINVLGLAAPISIKSDKAPIIPQVLRDGYESGEDNNVEEEEDDDDDEEEEEEEEEEDDDDDDYNENKDNEGDFRDLNNKKNNDNKNGNTDTDNMNKNNNGENNSFKRKINYNNGNSNLVNNTGGRFGHSHKASIDDILESTLENNIEDEKLLLNKTPLRNNVINKSPNRSAFVYESDDKNRDNDDETYSDAASREVHIDNNIVKIGMPINSRDNNNSMYNDTNDDKNNTKNKTTDREYYSSELIDIYGNNKTTTTTTTTTNNNNNNSNNIAYHEINIGTPNSNTATLGSFADLNLPSPDKKLLFTMSTNNDMITTGNMNRSNSASTKMPFITNKNPIIKSSIHKSVSTNDIKLLPPNNSTDNNSMATMGINNIRSVTAATRTSNKGNSRNNSTTTPINNDNVKNKINNSASTSNSVHSTPKKINRSLSLKSPRKILHFKTSSSNHSSNHTTPSTSSHINSTPNGTTSNTRKGLGIFDVHGNNEAETDTHTGWGIRQSLTMNSLNHRTPTNHKKSNSSNGGSSLGYIKSPNNNGDNNVLQKTPLLYSANNTEPINNLDDYNHATIGRNNINGHRRVTSASSIIPIPSLPQTPRLLPNYSNTGSNTNSHAMNGQIDKNGNNTDNSTITSTNTSLKINNEGIVTNIDNTMELEMRDYMLQLRKLKMEILTMQNTKETLQVEIDNLKKTKDRLFLEVSGLSSQKQKMANRGSSNESIDNSSNNTDYSPSNITNKTESFTSSSTNSASHTNNNNNNNNNSGVKFWRAIFSSNSTNNKNNVNLVSISDPIQQQQQQQMLQNNKKQTQLTSVNGVSHSDNENKMPSLIAIERQLNNFNVGNINNIHNNKPVLLLLNNMTLISRCKYENKILPTIVQFCINTIEKNDSFIRTEGLYRKTASKIVIESFEKEIDNVIDYNRMKSICENNRDYNDVHVLASVLKRYLRKLPIPVIPFTLYEPFISLSRDSTNVTATNSKMDPANNSMTTSANSENNTQLVKSLMKLVGGLPKEHFDCLKAIIHHISTVSKYNRENLMTIHNLALVFAPSILRDYTGMYEINDIQHKNVIMELFIKHEERIFQ</sequence>
<dbReference type="GO" id="GO:0007165">
    <property type="term" value="P:signal transduction"/>
    <property type="evidence" value="ECO:0007669"/>
    <property type="project" value="InterPro"/>
</dbReference>
<feature type="compositionally biased region" description="Polar residues" evidence="6">
    <location>
        <begin position="574"/>
        <end position="591"/>
    </location>
</feature>
<dbReference type="Gene3D" id="1.10.555.10">
    <property type="entry name" value="Rho GTPase activation protein"/>
    <property type="match status" value="1"/>
</dbReference>
<keyword evidence="2 4" id="KW-0479">Metal-binding</keyword>
<organism evidence="9 10">
    <name type="scientific">Saccharomycodes ludwigii</name>
    <dbReference type="NCBI Taxonomy" id="36035"/>
    <lineage>
        <taxon>Eukaryota</taxon>
        <taxon>Fungi</taxon>
        <taxon>Dikarya</taxon>
        <taxon>Ascomycota</taxon>
        <taxon>Saccharomycotina</taxon>
        <taxon>Saccharomycetes</taxon>
        <taxon>Saccharomycodales</taxon>
        <taxon>Saccharomycodaceae</taxon>
        <taxon>Saccharomycodes</taxon>
    </lineage>
</organism>
<accession>A0A376B8B8</accession>
<dbReference type="CDD" id="cd00159">
    <property type="entry name" value="RhoGAP"/>
    <property type="match status" value="1"/>
</dbReference>
<dbReference type="SMART" id="SM00324">
    <property type="entry name" value="RhoGAP"/>
    <property type="match status" value="1"/>
</dbReference>
<dbReference type="Gene3D" id="2.10.110.10">
    <property type="entry name" value="Cysteine Rich Protein"/>
    <property type="match status" value="2"/>
</dbReference>
<feature type="compositionally biased region" description="Polar residues" evidence="6">
    <location>
        <begin position="604"/>
        <end position="613"/>
    </location>
</feature>
<feature type="compositionally biased region" description="Basic and acidic residues" evidence="6">
    <location>
        <begin position="259"/>
        <end position="278"/>
    </location>
</feature>
<feature type="compositionally biased region" description="Polar residues" evidence="6">
    <location>
        <begin position="723"/>
        <end position="733"/>
    </location>
</feature>
<keyword evidence="3 4" id="KW-0862">Zinc</keyword>
<evidence type="ECO:0000256" key="3">
    <source>
        <dbReference type="ARBA" id="ARBA00022833"/>
    </source>
</evidence>
<evidence type="ECO:0000256" key="4">
    <source>
        <dbReference type="PROSITE-ProRule" id="PRU00125"/>
    </source>
</evidence>
<dbReference type="CDD" id="cd09394">
    <property type="entry name" value="LIM1_Rga"/>
    <property type="match status" value="1"/>
</dbReference>
<dbReference type="GO" id="GO:0005096">
    <property type="term" value="F:GTPase activator activity"/>
    <property type="evidence" value="ECO:0007669"/>
    <property type="project" value="UniProtKB-KW"/>
</dbReference>
<dbReference type="EMBL" id="UFAJ01000449">
    <property type="protein sequence ID" value="SSD60774.1"/>
    <property type="molecule type" value="Genomic_DNA"/>
</dbReference>
<evidence type="ECO:0000256" key="2">
    <source>
        <dbReference type="ARBA" id="ARBA00022723"/>
    </source>
</evidence>
<dbReference type="SMART" id="SM00132">
    <property type="entry name" value="LIM"/>
    <property type="match status" value="2"/>
</dbReference>
<dbReference type="PROSITE" id="PS00478">
    <property type="entry name" value="LIM_DOMAIN_1"/>
    <property type="match status" value="1"/>
</dbReference>
<feature type="domain" description="LIM zinc-binding" evidence="7">
    <location>
        <begin position="10"/>
        <end position="72"/>
    </location>
</feature>
<feature type="compositionally biased region" description="Low complexity" evidence="6">
    <location>
        <begin position="923"/>
        <end position="949"/>
    </location>
</feature>
<dbReference type="PROSITE" id="PS50238">
    <property type="entry name" value="RHOGAP"/>
    <property type="match status" value="1"/>
</dbReference>
<feature type="compositionally biased region" description="Low complexity" evidence="6">
    <location>
        <begin position="635"/>
        <end position="658"/>
    </location>
</feature>
<protein>
    <recommendedName>
        <fullName evidence="11">Rho-type GTPase-activating protein 1</fullName>
    </recommendedName>
</protein>
<evidence type="ECO:0000256" key="1">
    <source>
        <dbReference type="ARBA" id="ARBA00022468"/>
    </source>
</evidence>
<feature type="compositionally biased region" description="Polar residues" evidence="6">
    <location>
        <begin position="691"/>
        <end position="702"/>
    </location>
</feature>
<feature type="domain" description="Rho-GAP" evidence="8">
    <location>
        <begin position="1046"/>
        <end position="1266"/>
    </location>
</feature>
<dbReference type="Proteomes" id="UP000262825">
    <property type="component" value="Unassembled WGS sequence"/>
</dbReference>
<dbReference type="PANTHER" id="PTHR15228">
    <property type="entry name" value="SPERMATHECAL PHYSIOLOGY VARIANT"/>
    <property type="match status" value="1"/>
</dbReference>
<keyword evidence="10" id="KW-1185">Reference proteome</keyword>
<proteinExistence type="predicted"/>
<evidence type="ECO:0000259" key="8">
    <source>
        <dbReference type="PROSITE" id="PS50238"/>
    </source>
</evidence>
<feature type="region of interest" description="Disordered" evidence="6">
    <location>
        <begin position="132"/>
        <end position="170"/>
    </location>
</feature>
<feature type="compositionally biased region" description="Low complexity" evidence="6">
    <location>
        <begin position="903"/>
        <end position="914"/>
    </location>
</feature>
<feature type="region of interest" description="Disordered" evidence="6">
    <location>
        <begin position="402"/>
        <end position="428"/>
    </location>
</feature>
<evidence type="ECO:0000313" key="9">
    <source>
        <dbReference type="EMBL" id="SSD60774.1"/>
    </source>
</evidence>
<evidence type="ECO:0000256" key="6">
    <source>
        <dbReference type="SAM" id="MobiDB-lite"/>
    </source>
</evidence>
<dbReference type="Pfam" id="PF00620">
    <property type="entry name" value="RhoGAP"/>
    <property type="match status" value="1"/>
</dbReference>
<feature type="region of interest" description="Disordered" evidence="6">
    <location>
        <begin position="790"/>
        <end position="819"/>
    </location>
</feature>
<dbReference type="InterPro" id="IPR008936">
    <property type="entry name" value="Rho_GTPase_activation_prot"/>
</dbReference>
<feature type="region of interest" description="Disordered" evidence="6">
    <location>
        <begin position="368"/>
        <end position="387"/>
    </location>
</feature>
<feature type="region of interest" description="Disordered" evidence="6">
    <location>
        <begin position="891"/>
        <end position="949"/>
    </location>
</feature>
<evidence type="ECO:0000256" key="5">
    <source>
        <dbReference type="SAM" id="Coils"/>
    </source>
</evidence>
<gene>
    <name evidence="9" type="ORF">SCODWIG_02535</name>
</gene>
<dbReference type="InterPro" id="IPR051025">
    <property type="entry name" value="RhoGAP"/>
</dbReference>
<keyword evidence="5" id="KW-0175">Coiled coil</keyword>
<feature type="compositionally biased region" description="Basic and acidic residues" evidence="6">
    <location>
        <begin position="418"/>
        <end position="428"/>
    </location>
</feature>
<name>A0A376B8B8_9ASCO</name>
<dbReference type="VEuPathDB" id="FungiDB:SCODWIG_02535"/>
<evidence type="ECO:0008006" key="11">
    <source>
        <dbReference type="Google" id="ProtNLM"/>
    </source>
</evidence>
<feature type="compositionally biased region" description="Acidic residues" evidence="6">
    <location>
        <begin position="225"/>
        <end position="258"/>
    </location>
</feature>
<dbReference type="GO" id="GO:0046872">
    <property type="term" value="F:metal ion binding"/>
    <property type="evidence" value="ECO:0007669"/>
    <property type="project" value="UniProtKB-KW"/>
</dbReference>
<reference evidence="10" key="1">
    <citation type="submission" date="2018-06" db="EMBL/GenBank/DDBJ databases">
        <authorList>
            <person name="Guldener U."/>
        </authorList>
    </citation>
    <scope>NUCLEOTIDE SEQUENCE [LARGE SCALE GENOMIC DNA]</scope>
    <source>
        <strain evidence="10">UTAD17</strain>
    </source>
</reference>
<dbReference type="PANTHER" id="PTHR15228:SF25">
    <property type="entry name" value="F-BAR DOMAIN-CONTAINING PROTEIN"/>
    <property type="match status" value="1"/>
</dbReference>
<evidence type="ECO:0000313" key="10">
    <source>
        <dbReference type="Proteomes" id="UP000262825"/>
    </source>
</evidence>
<feature type="coiled-coil region" evidence="5">
    <location>
        <begin position="853"/>
        <end position="887"/>
    </location>
</feature>
<dbReference type="CDD" id="cd09395">
    <property type="entry name" value="LIM2_Rga"/>
    <property type="match status" value="1"/>
</dbReference>
<feature type="region of interest" description="Disordered" evidence="6">
    <location>
        <begin position="221"/>
        <end position="319"/>
    </location>
</feature>
<feature type="compositionally biased region" description="Low complexity" evidence="6">
    <location>
        <begin position="279"/>
        <end position="298"/>
    </location>
</feature>
<dbReference type="InterPro" id="IPR001781">
    <property type="entry name" value="Znf_LIM"/>
</dbReference>
<feature type="compositionally biased region" description="Low complexity" evidence="6">
    <location>
        <begin position="305"/>
        <end position="318"/>
    </location>
</feature>
<dbReference type="PROSITE" id="PS50023">
    <property type="entry name" value="LIM_DOMAIN_2"/>
    <property type="match status" value="1"/>
</dbReference>
<feature type="compositionally biased region" description="Low complexity" evidence="6">
    <location>
        <begin position="592"/>
        <end position="603"/>
    </location>
</feature>
<dbReference type="SUPFAM" id="SSF48350">
    <property type="entry name" value="GTPase activation domain, GAP"/>
    <property type="match status" value="1"/>
</dbReference>
<dbReference type="InterPro" id="IPR000198">
    <property type="entry name" value="RhoGAP_dom"/>
</dbReference>